<proteinExistence type="predicted"/>
<dbReference type="Proteomes" id="UP001521116">
    <property type="component" value="Unassembled WGS sequence"/>
</dbReference>
<sequence length="317" mass="35388">MAPFSGLCGPADLIEAIKRLDSDDDAHMPAWQRFYFTPTEYASVIRWFHTNPSRGVSLRRNLVLDRTTKAFSMTLRYPPKLQRDFLERIHASITAQFNAFRSRAPAFSTVVSQILYFQNFPVSTAPGIGTQSLDGSYRLIAEDNIAVALAVVGPASRHDVAPMVARIMGSADRRVRRLVVLDVGPFDYVEKGEDGDADMEIVRLTKKATVSQWGMEPVALPEGKTRWDWKRIGGAVAFRNDDGTAVADERGEKALVLPMELFRGRVAGGRTGAATDYYPVWEENLKITLPELAQMLAAEEELEQERSEGWEMVDAAF</sequence>
<dbReference type="EMBL" id="JAJVDC020000209">
    <property type="protein sequence ID" value="KAL1618385.1"/>
    <property type="molecule type" value="Genomic_DNA"/>
</dbReference>
<name>A0ABR3SE16_9PEZI</name>
<keyword evidence="2" id="KW-1185">Reference proteome</keyword>
<reference evidence="1 2" key="1">
    <citation type="submission" date="2024-02" db="EMBL/GenBank/DDBJ databases">
        <title>De novo assembly and annotation of 12 fungi associated with fruit tree decline syndrome in Ontario, Canada.</title>
        <authorList>
            <person name="Sulman M."/>
            <person name="Ellouze W."/>
            <person name="Ilyukhin E."/>
        </authorList>
    </citation>
    <scope>NUCLEOTIDE SEQUENCE [LARGE SCALE GENOMIC DNA]</scope>
    <source>
        <strain evidence="1 2">M1-105</strain>
    </source>
</reference>
<evidence type="ECO:0000313" key="2">
    <source>
        <dbReference type="Proteomes" id="UP001521116"/>
    </source>
</evidence>
<evidence type="ECO:0000313" key="1">
    <source>
        <dbReference type="EMBL" id="KAL1618385.1"/>
    </source>
</evidence>
<accession>A0ABR3SE16</accession>
<comment type="caution">
    <text evidence="1">The sequence shown here is derived from an EMBL/GenBank/DDBJ whole genome shotgun (WGS) entry which is preliminary data.</text>
</comment>
<organism evidence="1 2">
    <name type="scientific">Neofusicoccum ribis</name>
    <dbReference type="NCBI Taxonomy" id="45134"/>
    <lineage>
        <taxon>Eukaryota</taxon>
        <taxon>Fungi</taxon>
        <taxon>Dikarya</taxon>
        <taxon>Ascomycota</taxon>
        <taxon>Pezizomycotina</taxon>
        <taxon>Dothideomycetes</taxon>
        <taxon>Dothideomycetes incertae sedis</taxon>
        <taxon>Botryosphaeriales</taxon>
        <taxon>Botryosphaeriaceae</taxon>
        <taxon>Neofusicoccum</taxon>
    </lineage>
</organism>
<protein>
    <submittedName>
        <fullName evidence="1">Uncharacterized protein</fullName>
    </submittedName>
</protein>
<gene>
    <name evidence="1" type="ORF">SLS56_010575</name>
</gene>